<sequence length="86" mass="9718">VKCEAKSALPKPKSNNSNCKKGSSEDKAKIAVGEECRADEQAFLVALYKYMKERKTPIERIPYLGFKQINLWTMFQAAQKLGGYET</sequence>
<dbReference type="InterPro" id="IPR036431">
    <property type="entry name" value="ARID_dom_sf"/>
</dbReference>
<dbReference type="InterPro" id="IPR051232">
    <property type="entry name" value="ARID/SWI1_ChromRemod"/>
</dbReference>
<protein>
    <recommendedName>
        <fullName evidence="5">ARID domain-containing protein</fullName>
    </recommendedName>
</protein>
<dbReference type="Pfam" id="PF01388">
    <property type="entry name" value="ARID"/>
    <property type="match status" value="1"/>
</dbReference>
<comment type="caution">
    <text evidence="6">The sequence shown here is derived from an EMBL/GenBank/DDBJ whole genome shotgun (WGS) entry which is preliminary data.</text>
</comment>
<dbReference type="Gene3D" id="1.10.150.60">
    <property type="entry name" value="ARID DNA-binding domain"/>
    <property type="match status" value="1"/>
</dbReference>
<feature type="non-terminal residue" evidence="6">
    <location>
        <position position="1"/>
    </location>
</feature>
<dbReference type="EMBL" id="MCFN01000108">
    <property type="protein sequence ID" value="OXB64921.1"/>
    <property type="molecule type" value="Genomic_DNA"/>
</dbReference>
<evidence type="ECO:0000313" key="6">
    <source>
        <dbReference type="EMBL" id="OXB64921.1"/>
    </source>
</evidence>
<proteinExistence type="predicted"/>
<feature type="region of interest" description="Disordered" evidence="4">
    <location>
        <begin position="1"/>
        <end position="25"/>
    </location>
</feature>
<feature type="compositionally biased region" description="Low complexity" evidence="4">
    <location>
        <begin position="11"/>
        <end position="21"/>
    </location>
</feature>
<organism evidence="6 7">
    <name type="scientific">Callipepla squamata</name>
    <name type="common">Scaled quail</name>
    <dbReference type="NCBI Taxonomy" id="9009"/>
    <lineage>
        <taxon>Eukaryota</taxon>
        <taxon>Metazoa</taxon>
        <taxon>Chordata</taxon>
        <taxon>Craniata</taxon>
        <taxon>Vertebrata</taxon>
        <taxon>Euteleostomi</taxon>
        <taxon>Archelosauria</taxon>
        <taxon>Archosauria</taxon>
        <taxon>Dinosauria</taxon>
        <taxon>Saurischia</taxon>
        <taxon>Theropoda</taxon>
        <taxon>Coelurosauria</taxon>
        <taxon>Aves</taxon>
        <taxon>Neognathae</taxon>
        <taxon>Galloanserae</taxon>
        <taxon>Galliformes</taxon>
        <taxon>Odontophoridae</taxon>
        <taxon>Callipepla</taxon>
    </lineage>
</organism>
<evidence type="ECO:0000313" key="7">
    <source>
        <dbReference type="Proteomes" id="UP000198323"/>
    </source>
</evidence>
<accession>A0A226NBL5</accession>
<dbReference type="PROSITE" id="PS51011">
    <property type="entry name" value="ARID"/>
    <property type="match status" value="1"/>
</dbReference>
<name>A0A226NBL5_CALSU</name>
<dbReference type="GO" id="GO:0005634">
    <property type="term" value="C:nucleus"/>
    <property type="evidence" value="ECO:0007669"/>
    <property type="project" value="TreeGrafter"/>
</dbReference>
<dbReference type="AlphaFoldDB" id="A0A226NBL5"/>
<evidence type="ECO:0000256" key="3">
    <source>
        <dbReference type="ARBA" id="ARBA00023242"/>
    </source>
</evidence>
<feature type="non-terminal residue" evidence="6">
    <location>
        <position position="86"/>
    </location>
</feature>
<evidence type="ECO:0000256" key="4">
    <source>
        <dbReference type="SAM" id="MobiDB-lite"/>
    </source>
</evidence>
<dbReference type="PANTHER" id="PTHR13964:SF37">
    <property type="entry name" value="AT-RICH INTERACTIVE DOMAIN-CONTAINING PROTEIN 5B"/>
    <property type="match status" value="1"/>
</dbReference>
<dbReference type="InterPro" id="IPR001606">
    <property type="entry name" value="ARID_dom"/>
</dbReference>
<gene>
    <name evidence="6" type="ORF">ASZ78_013824</name>
</gene>
<dbReference type="SUPFAM" id="SSF46774">
    <property type="entry name" value="ARID-like"/>
    <property type="match status" value="1"/>
</dbReference>
<reference evidence="6 7" key="1">
    <citation type="submission" date="2016-07" db="EMBL/GenBank/DDBJ databases">
        <title>Disparate Historic Effective Population Sizes Predicted by Modern Levels of Genome Diversity for the Scaled Quail (Callipepla squamata) and the Northern Bobwhite (Colinus virginianus): Inferences from First and Second Generation Draft Genome Assemblies for Sympatric New World Quail.</title>
        <authorList>
            <person name="Oldeschulte D.L."/>
            <person name="Halley Y.A."/>
            <person name="Bhattarai E.K."/>
            <person name="Brashear W.A."/>
            <person name="Hill J."/>
            <person name="Metz R.P."/>
            <person name="Johnson C.D."/>
            <person name="Rollins D."/>
            <person name="Peterson M.J."/>
            <person name="Bickhart D.M."/>
            <person name="Decker J.E."/>
            <person name="Seabury C.M."/>
        </authorList>
    </citation>
    <scope>NUCLEOTIDE SEQUENCE [LARGE SCALE GENOMIC DNA]</scope>
    <source>
        <strain evidence="6 7">Texas</strain>
        <tissue evidence="6">Leg muscle</tissue>
    </source>
</reference>
<keyword evidence="1" id="KW-0805">Transcription regulation</keyword>
<dbReference type="Proteomes" id="UP000198323">
    <property type="component" value="Unassembled WGS sequence"/>
</dbReference>
<keyword evidence="7" id="KW-1185">Reference proteome</keyword>
<evidence type="ECO:0000259" key="5">
    <source>
        <dbReference type="PROSITE" id="PS51011"/>
    </source>
</evidence>
<dbReference type="PANTHER" id="PTHR13964">
    <property type="entry name" value="RBP-RELATED"/>
    <property type="match status" value="1"/>
</dbReference>
<keyword evidence="2" id="KW-0804">Transcription</keyword>
<keyword evidence="3" id="KW-0539">Nucleus</keyword>
<dbReference type="GO" id="GO:0006357">
    <property type="term" value="P:regulation of transcription by RNA polymerase II"/>
    <property type="evidence" value="ECO:0007669"/>
    <property type="project" value="TreeGrafter"/>
</dbReference>
<feature type="domain" description="ARID" evidence="5">
    <location>
        <begin position="37"/>
        <end position="86"/>
    </location>
</feature>
<evidence type="ECO:0000256" key="1">
    <source>
        <dbReference type="ARBA" id="ARBA00023015"/>
    </source>
</evidence>
<evidence type="ECO:0000256" key="2">
    <source>
        <dbReference type="ARBA" id="ARBA00023163"/>
    </source>
</evidence>
<dbReference type="GO" id="GO:0000976">
    <property type="term" value="F:transcription cis-regulatory region binding"/>
    <property type="evidence" value="ECO:0007669"/>
    <property type="project" value="TreeGrafter"/>
</dbReference>
<dbReference type="STRING" id="9009.A0A226NBL5"/>
<dbReference type="OrthoDB" id="1938591at2759"/>